<dbReference type="PRINTS" id="PR00237">
    <property type="entry name" value="GPCRRHODOPSN"/>
</dbReference>
<evidence type="ECO:0000256" key="4">
    <source>
        <dbReference type="ARBA" id="ARBA00022692"/>
    </source>
</evidence>
<evidence type="ECO:0000256" key="7">
    <source>
        <dbReference type="ARBA" id="ARBA00023040"/>
    </source>
</evidence>
<evidence type="ECO:0000256" key="10">
    <source>
        <dbReference type="ARBA" id="ARBA00023170"/>
    </source>
</evidence>
<dbReference type="PROSITE" id="PS00237">
    <property type="entry name" value="G_PROTEIN_RECEP_F1_1"/>
    <property type="match status" value="1"/>
</dbReference>
<evidence type="ECO:0000313" key="17">
    <source>
        <dbReference type="Proteomes" id="UP001295444"/>
    </source>
</evidence>
<evidence type="ECO:0000259" key="15">
    <source>
        <dbReference type="PROSITE" id="PS50262"/>
    </source>
</evidence>
<dbReference type="GO" id="GO:0004984">
    <property type="term" value="F:olfactory receptor activity"/>
    <property type="evidence" value="ECO:0007669"/>
    <property type="project" value="InterPro"/>
</dbReference>
<feature type="transmembrane region" description="Helical" evidence="14">
    <location>
        <begin position="268"/>
        <end position="287"/>
    </location>
</feature>
<dbReference type="GO" id="GO:0005886">
    <property type="term" value="C:plasma membrane"/>
    <property type="evidence" value="ECO:0007669"/>
    <property type="project" value="UniProtKB-SubCell"/>
</dbReference>
<name>A0AAD1RJD7_PELCU</name>
<keyword evidence="5 14" id="KW-0552">Olfaction</keyword>
<dbReference type="InterPro" id="IPR000725">
    <property type="entry name" value="Olfact_rcpt"/>
</dbReference>
<dbReference type="PRINTS" id="PR00245">
    <property type="entry name" value="OLFACTORYR"/>
</dbReference>
<feature type="transmembrane region" description="Helical" evidence="14">
    <location>
        <begin position="20"/>
        <end position="43"/>
    </location>
</feature>
<evidence type="ECO:0000256" key="1">
    <source>
        <dbReference type="ARBA" id="ARBA00004651"/>
    </source>
</evidence>
<keyword evidence="11" id="KW-0325">Glycoprotein</keyword>
<keyword evidence="7 13" id="KW-0297">G-protein coupled receptor</keyword>
<keyword evidence="3 14" id="KW-0716">Sensory transduction</keyword>
<feature type="transmembrane region" description="Helical" evidence="14">
    <location>
        <begin position="202"/>
        <end position="220"/>
    </location>
</feature>
<evidence type="ECO:0000256" key="12">
    <source>
        <dbReference type="ARBA" id="ARBA00023224"/>
    </source>
</evidence>
<dbReference type="PANTHER" id="PTHR24242">
    <property type="entry name" value="G-PROTEIN COUPLED RECEPTOR"/>
    <property type="match status" value="1"/>
</dbReference>
<protein>
    <recommendedName>
        <fullName evidence="14">Olfactory receptor</fullName>
    </recommendedName>
</protein>
<proteinExistence type="inferred from homology"/>
<dbReference type="SUPFAM" id="SSF81321">
    <property type="entry name" value="Family A G protein-coupled receptor-like"/>
    <property type="match status" value="1"/>
</dbReference>
<evidence type="ECO:0000256" key="3">
    <source>
        <dbReference type="ARBA" id="ARBA00022606"/>
    </source>
</evidence>
<evidence type="ECO:0000256" key="14">
    <source>
        <dbReference type="RuleBase" id="RU363047"/>
    </source>
</evidence>
<keyword evidence="4 13" id="KW-0812">Transmembrane</keyword>
<evidence type="ECO:0000313" key="16">
    <source>
        <dbReference type="EMBL" id="CAH2272509.1"/>
    </source>
</evidence>
<dbReference type="InterPro" id="IPR017452">
    <property type="entry name" value="GPCR_Rhodpsn_7TM"/>
</dbReference>
<evidence type="ECO:0000256" key="2">
    <source>
        <dbReference type="ARBA" id="ARBA00022475"/>
    </source>
</evidence>
<dbReference type="Proteomes" id="UP001295444">
    <property type="component" value="Chromosome 03"/>
</dbReference>
<evidence type="ECO:0000256" key="5">
    <source>
        <dbReference type="ARBA" id="ARBA00022725"/>
    </source>
</evidence>
<accession>A0AAD1RJD7</accession>
<evidence type="ECO:0000256" key="11">
    <source>
        <dbReference type="ARBA" id="ARBA00023180"/>
    </source>
</evidence>
<keyword evidence="6 14" id="KW-1133">Transmembrane helix</keyword>
<keyword evidence="9" id="KW-1015">Disulfide bond</keyword>
<dbReference type="Gene3D" id="1.20.1070.10">
    <property type="entry name" value="Rhodopsin 7-helix transmembrane proteins"/>
    <property type="match status" value="1"/>
</dbReference>
<evidence type="ECO:0000256" key="6">
    <source>
        <dbReference type="ARBA" id="ARBA00022989"/>
    </source>
</evidence>
<dbReference type="InterPro" id="IPR000276">
    <property type="entry name" value="GPCR_Rhodpsn"/>
</dbReference>
<evidence type="ECO:0000256" key="8">
    <source>
        <dbReference type="ARBA" id="ARBA00023136"/>
    </source>
</evidence>
<feature type="transmembrane region" description="Helical" evidence="14">
    <location>
        <begin position="127"/>
        <end position="146"/>
    </location>
</feature>
<comment type="similarity">
    <text evidence="13">Belongs to the G-protein coupled receptor 1 family.</text>
</comment>
<evidence type="ECO:0000256" key="13">
    <source>
        <dbReference type="RuleBase" id="RU000688"/>
    </source>
</evidence>
<keyword evidence="8 14" id="KW-0472">Membrane</keyword>
<feature type="transmembrane region" description="Helical" evidence="14">
    <location>
        <begin position="55"/>
        <end position="76"/>
    </location>
</feature>
<keyword evidence="12 13" id="KW-0807">Transducer</keyword>
<keyword evidence="17" id="KW-1185">Reference proteome</keyword>
<dbReference type="FunFam" id="1.20.1070.10:FF:000010">
    <property type="entry name" value="Olfactory receptor"/>
    <property type="match status" value="1"/>
</dbReference>
<feature type="non-terminal residue" evidence="16">
    <location>
        <position position="329"/>
    </location>
</feature>
<keyword evidence="2 14" id="KW-1003">Cell membrane</keyword>
<dbReference type="GO" id="GO:0004930">
    <property type="term" value="F:G protein-coupled receptor activity"/>
    <property type="evidence" value="ECO:0007669"/>
    <property type="project" value="UniProtKB-KW"/>
</dbReference>
<organism evidence="16 17">
    <name type="scientific">Pelobates cultripes</name>
    <name type="common">Western spadefoot toad</name>
    <dbReference type="NCBI Taxonomy" id="61616"/>
    <lineage>
        <taxon>Eukaryota</taxon>
        <taxon>Metazoa</taxon>
        <taxon>Chordata</taxon>
        <taxon>Craniata</taxon>
        <taxon>Vertebrata</taxon>
        <taxon>Euteleostomi</taxon>
        <taxon>Amphibia</taxon>
        <taxon>Batrachia</taxon>
        <taxon>Anura</taxon>
        <taxon>Pelobatoidea</taxon>
        <taxon>Pelobatidae</taxon>
        <taxon>Pelobates</taxon>
    </lineage>
</organism>
<feature type="domain" description="G-protein coupled receptors family 1 profile" evidence="15">
    <location>
        <begin position="36"/>
        <end position="285"/>
    </location>
</feature>
<feature type="transmembrane region" description="Helical" evidence="14">
    <location>
        <begin position="232"/>
        <end position="256"/>
    </location>
</feature>
<dbReference type="InterPro" id="IPR050939">
    <property type="entry name" value="Olfactory_GPCR1"/>
</dbReference>
<dbReference type="PROSITE" id="PS50262">
    <property type="entry name" value="G_PROTEIN_RECEP_F1_2"/>
    <property type="match status" value="1"/>
</dbReference>
<comment type="subcellular location">
    <subcellularLocation>
        <location evidence="1 14">Cell membrane</location>
        <topology evidence="1 14">Multi-pass membrane protein</topology>
    </subcellularLocation>
</comment>
<dbReference type="PANTHER" id="PTHR24242:SF253">
    <property type="entry name" value="OLFACTORY RECEPTOR-RELATED"/>
    <property type="match status" value="1"/>
</dbReference>
<evidence type="ECO:0000256" key="9">
    <source>
        <dbReference type="ARBA" id="ARBA00023157"/>
    </source>
</evidence>
<keyword evidence="10 13" id="KW-0675">Receptor</keyword>
<feature type="non-terminal residue" evidence="16">
    <location>
        <position position="1"/>
    </location>
</feature>
<dbReference type="Pfam" id="PF13853">
    <property type="entry name" value="7tm_4"/>
    <property type="match status" value="1"/>
</dbReference>
<dbReference type="AlphaFoldDB" id="A0AAD1RJD7"/>
<dbReference type="EMBL" id="OW240914">
    <property type="protein sequence ID" value="CAH2272509.1"/>
    <property type="molecule type" value="Genomic_DNA"/>
</dbReference>
<sequence>FYCPRQFFLLGFQLQRTSRIIFFAGVLIVFMMTITGNLLMIMLVSNTQSLRSPMYFLLSHLSFCDIILSMTITPNLLYVTLQDGSPMTVSGCITQLYFFSLSSATECLLLTMMSYDRYVAVCKPLHYVMIMNFPFCLGLAVLSWTLGLSLSTMLNICLCHLQFCMSNTIDHFFCDYAPFCQVSCSDTTIVQTMIFIISTPEIVIETMFIISTYVCIFLAIHRISSTTGRQKAFSTCSSHLTVVCTYYGTLAAIYVFPSGEQSFNMNKIVSLMYTVVTPLLNPLIYSLRNREIKDWARAALAPLEKVMVGRQQHWGVSTSSNSSRFEFLQ</sequence>
<gene>
    <name evidence="16" type="ORF">PECUL_23A053449</name>
</gene>
<reference evidence="16" key="1">
    <citation type="submission" date="2022-03" db="EMBL/GenBank/DDBJ databases">
        <authorList>
            <person name="Alioto T."/>
            <person name="Alioto T."/>
            <person name="Gomez Garrido J."/>
        </authorList>
    </citation>
    <scope>NUCLEOTIDE SEQUENCE</scope>
</reference>